<sequence>MGKHGKEVNCPGCGGRKEVQESQDGKIVRVPCKLCNGTGKQPQ</sequence>
<evidence type="ECO:0000313" key="2">
    <source>
        <dbReference type="EMBL" id="MBB5998777.1"/>
    </source>
</evidence>
<keyword evidence="3" id="KW-1185">Reference proteome</keyword>
<proteinExistence type="predicted"/>
<feature type="compositionally biased region" description="Basic and acidic residues" evidence="1">
    <location>
        <begin position="15"/>
        <end position="24"/>
    </location>
</feature>
<evidence type="ECO:0000313" key="3">
    <source>
        <dbReference type="Proteomes" id="UP000578077"/>
    </source>
</evidence>
<comment type="caution">
    <text evidence="2">The sequence shown here is derived from an EMBL/GenBank/DDBJ whole genome shotgun (WGS) entry which is preliminary data.</text>
</comment>
<dbReference type="AlphaFoldDB" id="A0A841E4J5"/>
<feature type="region of interest" description="Disordered" evidence="1">
    <location>
        <begin position="1"/>
        <end position="24"/>
    </location>
</feature>
<dbReference type="Proteomes" id="UP000578077">
    <property type="component" value="Unassembled WGS sequence"/>
</dbReference>
<dbReference type="EMBL" id="JACHLY010000001">
    <property type="protein sequence ID" value="MBB5998777.1"/>
    <property type="molecule type" value="Genomic_DNA"/>
</dbReference>
<dbReference type="SUPFAM" id="SSF57938">
    <property type="entry name" value="DnaJ/Hsp40 cysteine-rich domain"/>
    <property type="match status" value="1"/>
</dbReference>
<evidence type="ECO:0000256" key="1">
    <source>
        <dbReference type="SAM" id="MobiDB-lite"/>
    </source>
</evidence>
<organism evidence="2 3">
    <name type="scientific">Streptomonospora salina</name>
    <dbReference type="NCBI Taxonomy" id="104205"/>
    <lineage>
        <taxon>Bacteria</taxon>
        <taxon>Bacillati</taxon>
        <taxon>Actinomycetota</taxon>
        <taxon>Actinomycetes</taxon>
        <taxon>Streptosporangiales</taxon>
        <taxon>Nocardiopsidaceae</taxon>
        <taxon>Streptomonospora</taxon>
    </lineage>
</organism>
<protein>
    <submittedName>
        <fullName evidence="2">DnaJ-class molecular chaperone</fullName>
    </submittedName>
</protein>
<gene>
    <name evidence="2" type="ORF">HNR25_002528</name>
</gene>
<reference evidence="2 3" key="1">
    <citation type="submission" date="2020-08" db="EMBL/GenBank/DDBJ databases">
        <title>Sequencing the genomes of 1000 actinobacteria strains.</title>
        <authorList>
            <person name="Klenk H.-P."/>
        </authorList>
    </citation>
    <scope>NUCLEOTIDE SEQUENCE [LARGE SCALE GENOMIC DNA]</scope>
    <source>
        <strain evidence="2 3">DSM 44593</strain>
    </source>
</reference>
<accession>A0A841E4J5</accession>
<dbReference type="InterPro" id="IPR036410">
    <property type="entry name" value="HSP_DnaJ_Cys-rich_dom_sf"/>
</dbReference>
<name>A0A841E4J5_9ACTN</name>